<name>A0A9P1M1Q7_9DINO</name>
<keyword evidence="3" id="KW-1185">Reference proteome</keyword>
<dbReference type="Gene3D" id="1.25.40.10">
    <property type="entry name" value="Tetratricopeptide repeat domain"/>
    <property type="match status" value="1"/>
</dbReference>
<reference evidence="1" key="1">
    <citation type="submission" date="2022-10" db="EMBL/GenBank/DDBJ databases">
        <authorList>
            <person name="Chen Y."/>
            <person name="Dougan E. K."/>
            <person name="Chan C."/>
            <person name="Rhodes N."/>
            <person name="Thang M."/>
        </authorList>
    </citation>
    <scope>NUCLEOTIDE SEQUENCE</scope>
</reference>
<reference evidence="2 3" key="2">
    <citation type="submission" date="2024-05" db="EMBL/GenBank/DDBJ databases">
        <authorList>
            <person name="Chen Y."/>
            <person name="Shah S."/>
            <person name="Dougan E. K."/>
            <person name="Thang M."/>
            <person name="Chan C."/>
        </authorList>
    </citation>
    <scope>NUCLEOTIDE SEQUENCE [LARGE SCALE GENOMIC DNA]</scope>
</reference>
<dbReference type="AlphaFoldDB" id="A0A9P1M1Q7"/>
<dbReference type="EMBL" id="CAMXCT020006723">
    <property type="protein sequence ID" value="CAL1172341.1"/>
    <property type="molecule type" value="Genomic_DNA"/>
</dbReference>
<gene>
    <name evidence="1" type="ORF">C1SCF055_LOCUS43495</name>
</gene>
<comment type="caution">
    <text evidence="1">The sequence shown here is derived from an EMBL/GenBank/DDBJ whole genome shotgun (WGS) entry which is preliminary data.</text>
</comment>
<organism evidence="1">
    <name type="scientific">Cladocopium goreaui</name>
    <dbReference type="NCBI Taxonomy" id="2562237"/>
    <lineage>
        <taxon>Eukaryota</taxon>
        <taxon>Sar</taxon>
        <taxon>Alveolata</taxon>
        <taxon>Dinophyceae</taxon>
        <taxon>Suessiales</taxon>
        <taxon>Symbiodiniaceae</taxon>
        <taxon>Cladocopium</taxon>
    </lineage>
</organism>
<dbReference type="Proteomes" id="UP001152797">
    <property type="component" value="Unassembled WGS sequence"/>
</dbReference>
<dbReference type="EMBL" id="CAMXCT010006723">
    <property type="protein sequence ID" value="CAI4018966.1"/>
    <property type="molecule type" value="Genomic_DNA"/>
</dbReference>
<evidence type="ECO:0000313" key="2">
    <source>
        <dbReference type="EMBL" id="CAL4806278.1"/>
    </source>
</evidence>
<dbReference type="EMBL" id="CAMXCT030006723">
    <property type="protein sequence ID" value="CAL4806278.1"/>
    <property type="molecule type" value="Genomic_DNA"/>
</dbReference>
<protein>
    <submittedName>
        <fullName evidence="1">Uncharacterized protein</fullName>
    </submittedName>
</protein>
<dbReference type="InterPro" id="IPR011990">
    <property type="entry name" value="TPR-like_helical_dom_sf"/>
</dbReference>
<sequence>MSTYICQRSVGRLGSLDTPDTTSTPRHHTWQGSFESAKRLKIVGHGGRWPLAFELLAALQNEALECGRFQYGPVLSTAAKASAWTRSMVLLQIAGDIAAYTATILALEKSSHWSIGLEQWQEMAMRRTADLKAWTAATKSAGQWEKALAMSMAMAPGVEPDAAYSVVLLSALGNWKVLLAKLQADGQHGLDVQNPRTLSSVACGEWRRSLDLGVLDAKAPANIVVYNAIASRSDWCVALKVLALANDRQLRCDAVGYCSAMSVSTSGGRWPVALWLFSQWEAPDEALMDAALQARS</sequence>
<evidence type="ECO:0000313" key="1">
    <source>
        <dbReference type="EMBL" id="CAI4018966.1"/>
    </source>
</evidence>
<evidence type="ECO:0000313" key="3">
    <source>
        <dbReference type="Proteomes" id="UP001152797"/>
    </source>
</evidence>
<accession>A0A9P1M1Q7</accession>
<proteinExistence type="predicted"/>